<gene>
    <name evidence="7" type="ORF">EV214_10369</name>
</gene>
<name>A0A4R2L4V7_9FIRM</name>
<evidence type="ECO:0000256" key="1">
    <source>
        <dbReference type="ARBA" id="ARBA00022517"/>
    </source>
</evidence>
<evidence type="ECO:0000313" key="8">
    <source>
        <dbReference type="Proteomes" id="UP000294919"/>
    </source>
</evidence>
<dbReference type="Gene3D" id="3.30.70.1490">
    <property type="entry name" value="Cysteine protease Prp"/>
    <property type="match status" value="1"/>
</dbReference>
<evidence type="ECO:0000256" key="6">
    <source>
        <dbReference type="ARBA" id="ARBA00044538"/>
    </source>
</evidence>
<dbReference type="CDD" id="cd16332">
    <property type="entry name" value="Prp-like"/>
    <property type="match status" value="1"/>
</dbReference>
<organism evidence="7 8">
    <name type="scientific">Marinisporobacter balticus</name>
    <dbReference type="NCBI Taxonomy" id="2018667"/>
    <lineage>
        <taxon>Bacteria</taxon>
        <taxon>Bacillati</taxon>
        <taxon>Bacillota</taxon>
        <taxon>Clostridia</taxon>
        <taxon>Peptostreptococcales</taxon>
        <taxon>Thermotaleaceae</taxon>
        <taxon>Marinisporobacter</taxon>
    </lineage>
</organism>
<sequence length="110" mass="12510">MIKIHIYRDHHKNIAEYLVEGHAYAAEPGSDIVCASISVLAQTTLLALYELLSIDVIYEIKDGRLYCKLPEALSTDIREKANLILDTMIIGIKGTQGMYKEFIEFYDEEV</sequence>
<dbReference type="EMBL" id="SLWV01000003">
    <property type="protein sequence ID" value="TCO79019.1"/>
    <property type="molecule type" value="Genomic_DNA"/>
</dbReference>
<comment type="caution">
    <text evidence="7">The sequence shown here is derived from an EMBL/GenBank/DDBJ whole genome shotgun (WGS) entry which is preliminary data.</text>
</comment>
<dbReference type="AlphaFoldDB" id="A0A4R2L4V7"/>
<dbReference type="Proteomes" id="UP000294919">
    <property type="component" value="Unassembled WGS sequence"/>
</dbReference>
<dbReference type="InterPro" id="IPR036764">
    <property type="entry name" value="Peptidase_Prp_sf"/>
</dbReference>
<evidence type="ECO:0000256" key="3">
    <source>
        <dbReference type="ARBA" id="ARBA00022801"/>
    </source>
</evidence>
<evidence type="ECO:0000256" key="2">
    <source>
        <dbReference type="ARBA" id="ARBA00022670"/>
    </source>
</evidence>
<evidence type="ECO:0000256" key="5">
    <source>
        <dbReference type="ARBA" id="ARBA00044503"/>
    </source>
</evidence>
<dbReference type="InterPro" id="IPR007422">
    <property type="entry name" value="Peptidase_Prp"/>
</dbReference>
<dbReference type="PANTHER" id="PTHR39178:SF1">
    <property type="entry name" value="RIBOSOMAL-PROCESSING CYSTEINE PROTEASE PRP"/>
    <property type="match status" value="1"/>
</dbReference>
<dbReference type="GO" id="GO:0006508">
    <property type="term" value="P:proteolysis"/>
    <property type="evidence" value="ECO:0007669"/>
    <property type="project" value="UniProtKB-KW"/>
</dbReference>
<keyword evidence="8" id="KW-1185">Reference proteome</keyword>
<keyword evidence="1" id="KW-0690">Ribosome biogenesis</keyword>
<protein>
    <recommendedName>
        <fullName evidence="6">Ribosomal processing cysteine protease Prp</fullName>
    </recommendedName>
</protein>
<evidence type="ECO:0000313" key="7">
    <source>
        <dbReference type="EMBL" id="TCO79019.1"/>
    </source>
</evidence>
<dbReference type="GO" id="GO:0042254">
    <property type="term" value="P:ribosome biogenesis"/>
    <property type="evidence" value="ECO:0007669"/>
    <property type="project" value="UniProtKB-KW"/>
</dbReference>
<dbReference type="SUPFAM" id="SSF118010">
    <property type="entry name" value="TM1457-like"/>
    <property type="match status" value="1"/>
</dbReference>
<keyword evidence="2" id="KW-0645">Protease</keyword>
<comment type="similarity">
    <text evidence="5">Belongs to the Prp family.</text>
</comment>
<dbReference type="GO" id="GO:0008234">
    <property type="term" value="F:cysteine-type peptidase activity"/>
    <property type="evidence" value="ECO:0007669"/>
    <property type="project" value="UniProtKB-KW"/>
</dbReference>
<proteinExistence type="inferred from homology"/>
<accession>A0A4R2L4V7</accession>
<evidence type="ECO:0000256" key="4">
    <source>
        <dbReference type="ARBA" id="ARBA00022807"/>
    </source>
</evidence>
<reference evidence="7 8" key="1">
    <citation type="submission" date="2019-03" db="EMBL/GenBank/DDBJ databases">
        <title>Genomic Encyclopedia of Type Strains, Phase IV (KMG-IV): sequencing the most valuable type-strain genomes for metagenomic binning, comparative biology and taxonomic classification.</title>
        <authorList>
            <person name="Goeker M."/>
        </authorList>
    </citation>
    <scope>NUCLEOTIDE SEQUENCE [LARGE SCALE GENOMIC DNA]</scope>
    <source>
        <strain evidence="7 8">DSM 102940</strain>
    </source>
</reference>
<keyword evidence="3" id="KW-0378">Hydrolase</keyword>
<dbReference type="PANTHER" id="PTHR39178">
    <property type="entry name" value="HYPOTHETICAL RIBOSOME-ASSOCIATED PROTEIN"/>
    <property type="match status" value="1"/>
</dbReference>
<keyword evidence="4" id="KW-0788">Thiol protease</keyword>
<dbReference type="OrthoDB" id="48998at2"/>
<dbReference type="Pfam" id="PF04327">
    <property type="entry name" value="Peptidase_Prp"/>
    <property type="match status" value="1"/>
</dbReference>
<dbReference type="RefSeq" id="WP_132242677.1">
    <property type="nucleotide sequence ID" value="NZ_SLWV01000003.1"/>
</dbReference>